<gene>
    <name evidence="2" type="ORF">BCR33DRAFT_639331</name>
</gene>
<dbReference type="PANTHER" id="PTHR46430:SF1">
    <property type="entry name" value="CHITIN SYNTHASE REGULATOR SKT5-RELATED"/>
    <property type="match status" value="1"/>
</dbReference>
<protein>
    <submittedName>
        <fullName evidence="2">HCP-like protein</fullName>
    </submittedName>
</protein>
<dbReference type="Pfam" id="PF08238">
    <property type="entry name" value="Sel1"/>
    <property type="match status" value="6"/>
</dbReference>
<reference evidence="2 3" key="1">
    <citation type="submission" date="2016-07" db="EMBL/GenBank/DDBJ databases">
        <title>Pervasive Adenine N6-methylation of Active Genes in Fungi.</title>
        <authorList>
            <consortium name="DOE Joint Genome Institute"/>
            <person name="Mondo S.J."/>
            <person name="Dannebaum R.O."/>
            <person name="Kuo R.C."/>
            <person name="Labutti K."/>
            <person name="Haridas S."/>
            <person name="Kuo A."/>
            <person name="Salamov A."/>
            <person name="Ahrendt S.R."/>
            <person name="Lipzen A."/>
            <person name="Sullivan W."/>
            <person name="Andreopoulos W.B."/>
            <person name="Clum A."/>
            <person name="Lindquist E."/>
            <person name="Daum C."/>
            <person name="Ramamoorthy G.K."/>
            <person name="Gryganskyi A."/>
            <person name="Culley D."/>
            <person name="Magnuson J.K."/>
            <person name="James T.Y."/>
            <person name="O'Malley M.A."/>
            <person name="Stajich J.E."/>
            <person name="Spatafora J.W."/>
            <person name="Visel A."/>
            <person name="Grigoriev I.V."/>
        </authorList>
    </citation>
    <scope>NUCLEOTIDE SEQUENCE [LARGE SCALE GENOMIC DNA]</scope>
    <source>
        <strain evidence="2 3">JEL800</strain>
    </source>
</reference>
<dbReference type="OrthoDB" id="272077at2759"/>
<dbReference type="PANTHER" id="PTHR46430">
    <property type="entry name" value="PROTEIN SKT5-RELATED"/>
    <property type="match status" value="1"/>
</dbReference>
<dbReference type="EMBL" id="MCGO01000032">
    <property type="protein sequence ID" value="ORY41288.1"/>
    <property type="molecule type" value="Genomic_DNA"/>
</dbReference>
<comment type="caution">
    <text evidence="2">The sequence shown here is derived from an EMBL/GenBank/DDBJ whole genome shotgun (WGS) entry which is preliminary data.</text>
</comment>
<evidence type="ECO:0000313" key="2">
    <source>
        <dbReference type="EMBL" id="ORY41288.1"/>
    </source>
</evidence>
<dbReference type="Proteomes" id="UP000193642">
    <property type="component" value="Unassembled WGS sequence"/>
</dbReference>
<dbReference type="Gene3D" id="1.25.40.10">
    <property type="entry name" value="Tetratricopeptide repeat domain"/>
    <property type="match status" value="1"/>
</dbReference>
<feature type="non-terminal residue" evidence="2">
    <location>
        <position position="267"/>
    </location>
</feature>
<dbReference type="STRING" id="329046.A0A1Y2C2M0"/>
<feature type="non-terminal residue" evidence="2">
    <location>
        <position position="1"/>
    </location>
</feature>
<dbReference type="InterPro" id="IPR011990">
    <property type="entry name" value="TPR-like_helical_dom_sf"/>
</dbReference>
<evidence type="ECO:0000313" key="3">
    <source>
        <dbReference type="Proteomes" id="UP000193642"/>
    </source>
</evidence>
<proteinExistence type="predicted"/>
<organism evidence="2 3">
    <name type="scientific">Rhizoclosmatium globosum</name>
    <dbReference type="NCBI Taxonomy" id="329046"/>
    <lineage>
        <taxon>Eukaryota</taxon>
        <taxon>Fungi</taxon>
        <taxon>Fungi incertae sedis</taxon>
        <taxon>Chytridiomycota</taxon>
        <taxon>Chytridiomycota incertae sedis</taxon>
        <taxon>Chytridiomycetes</taxon>
        <taxon>Chytridiales</taxon>
        <taxon>Chytriomycetaceae</taxon>
        <taxon>Rhizoclosmatium</taxon>
    </lineage>
</organism>
<dbReference type="AlphaFoldDB" id="A0A1Y2C2M0"/>
<keyword evidence="3" id="KW-1185">Reference proteome</keyword>
<name>A0A1Y2C2M0_9FUNG</name>
<dbReference type="SMART" id="SM00671">
    <property type="entry name" value="SEL1"/>
    <property type="match status" value="5"/>
</dbReference>
<evidence type="ECO:0000256" key="1">
    <source>
        <dbReference type="ARBA" id="ARBA00022737"/>
    </source>
</evidence>
<sequence>RIDLHRAFVLYESSAKRGNIDAVFNVALSHEKGCGTPVSFKKAVHNYKKAALKNHPGAMFRLGMALQTGQIGLPTNMRDSIKWLRLSCKYATKTYPHALYEFALMHETGVTSLIFPDYIFMETLLHQGAVLGHAGCQVKLGEIYGEGLYGFEKDLGKKVYYYSLAAENGSPEGMFELGGIYLTGIHDDTLDLHLDKSVQEAVRWVSLAAECNLPRAIFAMGFFAEKGMSITGKVKPDEKTALLWYKKAAVAGEPKALDKLHEMGIEL</sequence>
<keyword evidence="1" id="KW-0677">Repeat</keyword>
<accession>A0A1Y2C2M0</accession>
<dbReference type="InterPro" id="IPR051726">
    <property type="entry name" value="Chitin_Synth_Reg"/>
</dbReference>
<dbReference type="InterPro" id="IPR006597">
    <property type="entry name" value="Sel1-like"/>
</dbReference>
<dbReference type="SUPFAM" id="SSF81901">
    <property type="entry name" value="HCP-like"/>
    <property type="match status" value="1"/>
</dbReference>